<comment type="similarity">
    <text evidence="2">Belongs to the OmpP1/FadL family.</text>
</comment>
<keyword evidence="5 8" id="KW-0732">Signal</keyword>
<accession>A0ABS6BJ95</accession>
<evidence type="ECO:0000313" key="9">
    <source>
        <dbReference type="EMBL" id="MBU3077891.1"/>
    </source>
</evidence>
<feature type="chain" id="PRO_5046504008" evidence="8">
    <location>
        <begin position="25"/>
        <end position="433"/>
    </location>
</feature>
<dbReference type="PANTHER" id="PTHR35093">
    <property type="entry name" value="OUTER MEMBRANE PROTEIN NMB0088-RELATED"/>
    <property type="match status" value="1"/>
</dbReference>
<feature type="signal peptide" evidence="8">
    <location>
        <begin position="1"/>
        <end position="24"/>
    </location>
</feature>
<keyword evidence="10" id="KW-1185">Reference proteome</keyword>
<gene>
    <name evidence="9" type="ORF">KOF26_08445</name>
</gene>
<name>A0ABS6BJ95_9SPHN</name>
<dbReference type="Pfam" id="PF03349">
    <property type="entry name" value="Toluene_X"/>
    <property type="match status" value="1"/>
</dbReference>
<evidence type="ECO:0000256" key="8">
    <source>
        <dbReference type="SAM" id="SignalP"/>
    </source>
</evidence>
<evidence type="ECO:0000256" key="2">
    <source>
        <dbReference type="ARBA" id="ARBA00008163"/>
    </source>
</evidence>
<evidence type="ECO:0000256" key="3">
    <source>
        <dbReference type="ARBA" id="ARBA00022452"/>
    </source>
</evidence>
<protein>
    <submittedName>
        <fullName evidence="9">OmpP1/FadL family transporter</fullName>
    </submittedName>
</protein>
<evidence type="ECO:0000256" key="6">
    <source>
        <dbReference type="ARBA" id="ARBA00023136"/>
    </source>
</evidence>
<dbReference type="EMBL" id="JAHKRT010000004">
    <property type="protein sequence ID" value="MBU3077891.1"/>
    <property type="molecule type" value="Genomic_DNA"/>
</dbReference>
<dbReference type="Proteomes" id="UP000776276">
    <property type="component" value="Unassembled WGS sequence"/>
</dbReference>
<dbReference type="InterPro" id="IPR005017">
    <property type="entry name" value="OMPP1/FadL/TodX"/>
</dbReference>
<reference evidence="9 10" key="1">
    <citation type="submission" date="2021-06" db="EMBL/GenBank/DDBJ databases">
        <title>Sphingomonas sp. XMGL2, whole genome shotgun sequencing project.</title>
        <authorList>
            <person name="Zhao G."/>
            <person name="Shen L."/>
        </authorList>
    </citation>
    <scope>NUCLEOTIDE SEQUENCE [LARGE SCALE GENOMIC DNA]</scope>
    <source>
        <strain evidence="9 10">XMGL2</strain>
    </source>
</reference>
<evidence type="ECO:0000256" key="5">
    <source>
        <dbReference type="ARBA" id="ARBA00022729"/>
    </source>
</evidence>
<organism evidence="9 10">
    <name type="scientific">Sphingomonas quercus</name>
    <dbReference type="NCBI Taxonomy" id="2842451"/>
    <lineage>
        <taxon>Bacteria</taxon>
        <taxon>Pseudomonadati</taxon>
        <taxon>Pseudomonadota</taxon>
        <taxon>Alphaproteobacteria</taxon>
        <taxon>Sphingomonadales</taxon>
        <taxon>Sphingomonadaceae</taxon>
        <taxon>Sphingomonas</taxon>
    </lineage>
</organism>
<evidence type="ECO:0000313" key="10">
    <source>
        <dbReference type="Proteomes" id="UP000776276"/>
    </source>
</evidence>
<keyword evidence="4" id="KW-0812">Transmembrane</keyword>
<sequence>MSLFLRNAALIPPLALLAATPALAGGFYLQEQSPKETGRAMSGGAAAADDPSVLFYNPAGMTALPGVQLSAGINALMARARQDNRGSVRSVPGVATAVPVTGGDGGQAFESVIPIPSAYVTAQLSDRLWAGIGVNAPFGLKLKYDDDFIGRYDSLYTDLKTYNIQPSLAYKLNDNLAIGGGIDVQYVKVTLTNALPNLSPLQPDGAARVRGKDWTIGWNAGIFYTSGATHFGLHYRSAIKHHLSGRYQVSGLLGPIAAGNADLPATAPLDLPDIVTGSIAHSFTPTTRAMVTARWYNWSRFQRIAITPQGAAPSVKELGYRDSFSVALGAEHDLSEQLTLRAGTMYDKTPTNSDLLTTRVPDGNRLWLTTGASWSFSPALTLNLSYAHTFVKKADIVRPDVYYGGTAAAVTTTTLARTSGRANQVAASITARF</sequence>
<keyword evidence="7" id="KW-0998">Cell outer membrane</keyword>
<dbReference type="RefSeq" id="WP_216323198.1">
    <property type="nucleotide sequence ID" value="NZ_JAHKRT010000004.1"/>
</dbReference>
<comment type="caution">
    <text evidence="9">The sequence shown here is derived from an EMBL/GenBank/DDBJ whole genome shotgun (WGS) entry which is preliminary data.</text>
</comment>
<keyword evidence="6" id="KW-0472">Membrane</keyword>
<evidence type="ECO:0000256" key="7">
    <source>
        <dbReference type="ARBA" id="ARBA00023237"/>
    </source>
</evidence>
<evidence type="ECO:0000256" key="4">
    <source>
        <dbReference type="ARBA" id="ARBA00022692"/>
    </source>
</evidence>
<evidence type="ECO:0000256" key="1">
    <source>
        <dbReference type="ARBA" id="ARBA00004571"/>
    </source>
</evidence>
<proteinExistence type="inferred from homology"/>
<dbReference type="PANTHER" id="PTHR35093:SF3">
    <property type="entry name" value="LONG-CHAIN FATTY ACID TRANSPORT PROTEIN"/>
    <property type="match status" value="1"/>
</dbReference>
<comment type="subcellular location">
    <subcellularLocation>
        <location evidence="1">Cell outer membrane</location>
        <topology evidence="1">Multi-pass membrane protein</topology>
    </subcellularLocation>
</comment>
<keyword evidence="3" id="KW-1134">Transmembrane beta strand</keyword>